<dbReference type="InterPro" id="IPR036388">
    <property type="entry name" value="WH-like_DNA-bd_sf"/>
</dbReference>
<dbReference type="Pfam" id="PF04079">
    <property type="entry name" value="SMC_ScpB"/>
    <property type="match status" value="1"/>
</dbReference>
<keyword evidence="1 5" id="KW-0963">Cytoplasm</keyword>
<dbReference type="OrthoDB" id="9806226at2"/>
<dbReference type="AlphaFoldDB" id="A0A163R762"/>
<comment type="function">
    <text evidence="5">Participates in chromosomal partition during cell division. May act via the formation of a condensin-like complex containing Smc and ScpA that pull DNA away from mid-cell into both cell halves.</text>
</comment>
<comment type="similarity">
    <text evidence="5">Belongs to the ScpB family.</text>
</comment>
<name>A0A163R762_9BACL</name>
<evidence type="ECO:0000256" key="2">
    <source>
        <dbReference type="ARBA" id="ARBA00022618"/>
    </source>
</evidence>
<dbReference type="InterPro" id="IPR036390">
    <property type="entry name" value="WH_DNA-bd_sf"/>
</dbReference>
<keyword evidence="2 5" id="KW-0132">Cell division</keyword>
<dbReference type="GO" id="GO:0051304">
    <property type="term" value="P:chromosome separation"/>
    <property type="evidence" value="ECO:0007669"/>
    <property type="project" value="InterPro"/>
</dbReference>
<evidence type="ECO:0000256" key="5">
    <source>
        <dbReference type="HAMAP-Rule" id="MF_01804"/>
    </source>
</evidence>
<dbReference type="PIRSF" id="PIRSF019345">
    <property type="entry name" value="ScpB"/>
    <property type="match status" value="1"/>
</dbReference>
<accession>A0A163R762</accession>
<evidence type="ECO:0000313" key="6">
    <source>
        <dbReference type="EMBL" id="KZE66294.1"/>
    </source>
</evidence>
<dbReference type="PANTHER" id="PTHR34298:SF2">
    <property type="entry name" value="SEGREGATION AND CONDENSATION PROTEIN B"/>
    <property type="match status" value="1"/>
</dbReference>
<reference evidence="7" key="1">
    <citation type="submission" date="2016-01" db="EMBL/GenBank/DDBJ databases">
        <title>Draft genome of Chromobacterium sp. F49.</title>
        <authorList>
            <person name="Hong K.W."/>
        </authorList>
    </citation>
    <scope>NUCLEOTIDE SEQUENCE [LARGE SCALE GENOMIC DNA]</scope>
    <source>
        <strain evidence="7">P7IIIA</strain>
    </source>
</reference>
<dbReference type="GO" id="GO:0006260">
    <property type="term" value="P:DNA replication"/>
    <property type="evidence" value="ECO:0007669"/>
    <property type="project" value="UniProtKB-UniRule"/>
</dbReference>
<dbReference type="PANTHER" id="PTHR34298">
    <property type="entry name" value="SEGREGATION AND CONDENSATION PROTEIN B"/>
    <property type="match status" value="1"/>
</dbReference>
<proteinExistence type="inferred from homology"/>
<organism evidence="6 7">
    <name type="scientific">Fictibacillus phosphorivorans</name>
    <dbReference type="NCBI Taxonomy" id="1221500"/>
    <lineage>
        <taxon>Bacteria</taxon>
        <taxon>Bacillati</taxon>
        <taxon>Bacillota</taxon>
        <taxon>Bacilli</taxon>
        <taxon>Bacillales</taxon>
        <taxon>Fictibacillaceae</taxon>
        <taxon>Fictibacillus</taxon>
    </lineage>
</organism>
<comment type="subunit">
    <text evidence="5">Homodimer. Homodimerization may be required to stabilize the binding of ScpA to the Smc head domains. Component of a cohesin-like complex composed of ScpA, ScpB and the Smc homodimer, in which ScpA and ScpB bind to the head domain of Smc. The presence of the three proteins is required for the association of the complex with DNA.</text>
</comment>
<protein>
    <recommendedName>
        <fullName evidence="5">Segregation and condensation protein B</fullName>
    </recommendedName>
</protein>
<dbReference type="InterPro" id="IPR005234">
    <property type="entry name" value="ScpB_csome_segregation"/>
</dbReference>
<dbReference type="Gene3D" id="1.10.10.10">
    <property type="entry name" value="Winged helix-like DNA-binding domain superfamily/Winged helix DNA-binding domain"/>
    <property type="match status" value="2"/>
</dbReference>
<comment type="subcellular location">
    <subcellularLocation>
        <location evidence="5">Cytoplasm</location>
    </subcellularLocation>
    <text evidence="5">Associated with two foci at the outer edges of the nucleoid region in young cells, and at four foci within both cell halves in older cells.</text>
</comment>
<evidence type="ECO:0000256" key="1">
    <source>
        <dbReference type="ARBA" id="ARBA00022490"/>
    </source>
</evidence>
<evidence type="ECO:0000313" key="7">
    <source>
        <dbReference type="Proteomes" id="UP000076567"/>
    </source>
</evidence>
<comment type="caution">
    <text evidence="6">The sequence shown here is derived from an EMBL/GenBank/DDBJ whole genome shotgun (WGS) entry which is preliminary data.</text>
</comment>
<sequence length="197" mass="22032">MERNEIKAVIEGLLFVSGDEGIDRKQIAQVLEIDSKELNLIIDDLKESYAKPDRGMAIVEYAGSLQFVTKPDHAVYYERLVETPGHSTLSQAALETLAIIAYKQPITRSEIEEVRGVKTEKPLHTLSAKGLVKEVGRAEGTGRAILYGTTKAFLEHFGLQNIKELPPLPENIKEESVEQEADLFFSKFQESLSTDDR</sequence>
<dbReference type="HAMAP" id="MF_01804">
    <property type="entry name" value="ScpB"/>
    <property type="match status" value="1"/>
</dbReference>
<keyword evidence="4 5" id="KW-0131">Cell cycle</keyword>
<dbReference type="GO" id="GO:0051301">
    <property type="term" value="P:cell division"/>
    <property type="evidence" value="ECO:0007669"/>
    <property type="project" value="UniProtKB-KW"/>
</dbReference>
<evidence type="ECO:0000256" key="4">
    <source>
        <dbReference type="ARBA" id="ARBA00023306"/>
    </source>
</evidence>
<keyword evidence="3 5" id="KW-0159">Chromosome partition</keyword>
<evidence type="ECO:0000256" key="3">
    <source>
        <dbReference type="ARBA" id="ARBA00022829"/>
    </source>
</evidence>
<dbReference type="RefSeq" id="WP_066241988.1">
    <property type="nucleotide sequence ID" value="NZ_LRFC01000023.1"/>
</dbReference>
<dbReference type="NCBIfam" id="TIGR00281">
    <property type="entry name" value="SMC-Scp complex subunit ScpB"/>
    <property type="match status" value="1"/>
</dbReference>
<gene>
    <name evidence="5" type="primary">scpB</name>
    <name evidence="6" type="ORF">AWM68_07975</name>
</gene>
<dbReference type="Proteomes" id="UP000076567">
    <property type="component" value="Unassembled WGS sequence"/>
</dbReference>
<dbReference type="GO" id="GO:0005737">
    <property type="term" value="C:cytoplasm"/>
    <property type="evidence" value="ECO:0007669"/>
    <property type="project" value="UniProtKB-SubCell"/>
</dbReference>
<keyword evidence="7" id="KW-1185">Reference proteome</keyword>
<dbReference type="EMBL" id="LRFC01000023">
    <property type="protein sequence ID" value="KZE66294.1"/>
    <property type="molecule type" value="Genomic_DNA"/>
</dbReference>
<dbReference type="SUPFAM" id="SSF46785">
    <property type="entry name" value="Winged helix' DNA-binding domain"/>
    <property type="match status" value="2"/>
</dbReference>